<gene>
    <name evidence="3" type="ORF">SAMN02746065_10689</name>
</gene>
<evidence type="ECO:0000259" key="2">
    <source>
        <dbReference type="Pfam" id="PF01989"/>
    </source>
</evidence>
<name>A0A1W2AV29_9BACT</name>
<evidence type="ECO:0000256" key="1">
    <source>
        <dbReference type="ARBA" id="ARBA00023239"/>
    </source>
</evidence>
<dbReference type="Gene3D" id="3.50.30.10">
    <property type="entry name" value="Phosphohistidine domain"/>
    <property type="match status" value="1"/>
</dbReference>
<keyword evidence="4" id="KW-1185">Reference proteome</keyword>
<evidence type="ECO:0000313" key="4">
    <source>
        <dbReference type="Proteomes" id="UP000192418"/>
    </source>
</evidence>
<dbReference type="EMBL" id="FWXY01000006">
    <property type="protein sequence ID" value="SMC64291.1"/>
    <property type="molecule type" value="Genomic_DNA"/>
</dbReference>
<evidence type="ECO:0000313" key="3">
    <source>
        <dbReference type="EMBL" id="SMC64291.1"/>
    </source>
</evidence>
<dbReference type="OrthoDB" id="5526754at2"/>
<feature type="domain" description="Phosphomevalonate dehydratase small subunit-like" evidence="2">
    <location>
        <begin position="27"/>
        <end position="101"/>
    </location>
</feature>
<dbReference type="PANTHER" id="PTHR36577">
    <property type="entry name" value="DUF521 DOMAIN PROTEIN (AFU_ORTHOLOGUE AFUA_6G00490)"/>
    <property type="match status" value="1"/>
</dbReference>
<dbReference type="InterPro" id="IPR002840">
    <property type="entry name" value="PMDh-S-like_dom"/>
</dbReference>
<dbReference type="AlphaFoldDB" id="A0A1W2AV29"/>
<dbReference type="SUPFAM" id="SSF52016">
    <property type="entry name" value="LeuD/IlvD-like"/>
    <property type="match status" value="1"/>
</dbReference>
<accession>A0A1W2AV29</accession>
<dbReference type="STRING" id="1121400.SAMN02746065_10689"/>
<dbReference type="PANTHER" id="PTHR36577:SF3">
    <property type="entry name" value="DUF521 DOMAIN PROTEIN (AFU_ORTHOLOGUE AFUA_6G00490)"/>
    <property type="match status" value="1"/>
</dbReference>
<proteinExistence type="predicted"/>
<dbReference type="RefSeq" id="WP_084068011.1">
    <property type="nucleotide sequence ID" value="NZ_FWXY01000006.1"/>
</dbReference>
<dbReference type="Pfam" id="PF01989">
    <property type="entry name" value="AcnX_swivel_put"/>
    <property type="match status" value="1"/>
</dbReference>
<protein>
    <submittedName>
        <fullName evidence="3">Predicted aconitase subunit 2</fullName>
    </submittedName>
</protein>
<organism evidence="3 4">
    <name type="scientific">Desulfocicer vacuolatum DSM 3385</name>
    <dbReference type="NCBI Taxonomy" id="1121400"/>
    <lineage>
        <taxon>Bacteria</taxon>
        <taxon>Pseudomonadati</taxon>
        <taxon>Thermodesulfobacteriota</taxon>
        <taxon>Desulfobacteria</taxon>
        <taxon>Desulfobacterales</taxon>
        <taxon>Desulfobacteraceae</taxon>
        <taxon>Desulfocicer</taxon>
    </lineage>
</organism>
<reference evidence="3 4" key="1">
    <citation type="submission" date="2017-04" db="EMBL/GenBank/DDBJ databases">
        <authorList>
            <person name="Afonso C.L."/>
            <person name="Miller P.J."/>
            <person name="Scott M.A."/>
            <person name="Spackman E."/>
            <person name="Goraichik I."/>
            <person name="Dimitrov K.M."/>
            <person name="Suarez D.L."/>
            <person name="Swayne D.E."/>
        </authorList>
    </citation>
    <scope>NUCLEOTIDE SEQUENCE [LARGE SCALE GENOMIC DNA]</scope>
    <source>
        <strain evidence="3 4">DSM 3385</strain>
    </source>
</reference>
<keyword evidence="1" id="KW-0456">Lyase</keyword>
<sequence>MVELTCTYVIAPREPMRVELLFSHDPISFFGGVNAADGRVLDYRHGNYQHSMTDKAFAFPFGKGSSGAGLVLMEMERLKTAPAAIINIRTDPVILTGPLISKHFHDQLLPVINLSPEDYAGLEGKKVVELFPTGNTLRAFNQV</sequence>
<dbReference type="GO" id="GO:0016829">
    <property type="term" value="F:lyase activity"/>
    <property type="evidence" value="ECO:0007669"/>
    <property type="project" value="UniProtKB-KW"/>
</dbReference>
<dbReference type="Proteomes" id="UP000192418">
    <property type="component" value="Unassembled WGS sequence"/>
</dbReference>